<proteinExistence type="predicted"/>
<reference evidence="1 2" key="1">
    <citation type="submission" date="2014-04" db="EMBL/GenBank/DDBJ databases">
        <authorList>
            <consortium name="DOE Joint Genome Institute"/>
            <person name="Kuo A."/>
            <person name="Kohler A."/>
            <person name="Jargeat P."/>
            <person name="Nagy L.G."/>
            <person name="Floudas D."/>
            <person name="Copeland A."/>
            <person name="Barry K.W."/>
            <person name="Cichocki N."/>
            <person name="Veneault-Fourrey C."/>
            <person name="LaButti K."/>
            <person name="Lindquist E.A."/>
            <person name="Lipzen A."/>
            <person name="Lundell T."/>
            <person name="Morin E."/>
            <person name="Murat C."/>
            <person name="Sun H."/>
            <person name="Tunlid A."/>
            <person name="Henrissat B."/>
            <person name="Grigoriev I.V."/>
            <person name="Hibbett D.S."/>
            <person name="Martin F."/>
            <person name="Nordberg H.P."/>
            <person name="Cantor M.N."/>
            <person name="Hua S.X."/>
        </authorList>
    </citation>
    <scope>NUCLEOTIDE SEQUENCE [LARGE SCALE GENOMIC DNA]</scope>
    <source>
        <strain evidence="1 2">Ve08.2h10</strain>
    </source>
</reference>
<evidence type="ECO:0000313" key="1">
    <source>
        <dbReference type="EMBL" id="KIK78541.1"/>
    </source>
</evidence>
<gene>
    <name evidence="1" type="ORF">PAXRUDRAFT_163737</name>
</gene>
<dbReference type="InterPro" id="IPR040521">
    <property type="entry name" value="KDZ"/>
</dbReference>
<reference evidence="2" key="2">
    <citation type="submission" date="2015-01" db="EMBL/GenBank/DDBJ databases">
        <title>Evolutionary Origins and Diversification of the Mycorrhizal Mutualists.</title>
        <authorList>
            <consortium name="DOE Joint Genome Institute"/>
            <consortium name="Mycorrhizal Genomics Consortium"/>
            <person name="Kohler A."/>
            <person name="Kuo A."/>
            <person name="Nagy L.G."/>
            <person name="Floudas D."/>
            <person name="Copeland A."/>
            <person name="Barry K.W."/>
            <person name="Cichocki N."/>
            <person name="Veneault-Fourrey C."/>
            <person name="LaButti K."/>
            <person name="Lindquist E.A."/>
            <person name="Lipzen A."/>
            <person name="Lundell T."/>
            <person name="Morin E."/>
            <person name="Murat C."/>
            <person name="Riley R."/>
            <person name="Ohm R."/>
            <person name="Sun H."/>
            <person name="Tunlid A."/>
            <person name="Henrissat B."/>
            <person name="Grigoriev I.V."/>
            <person name="Hibbett D.S."/>
            <person name="Martin F."/>
        </authorList>
    </citation>
    <scope>NUCLEOTIDE SEQUENCE [LARGE SCALE GENOMIC DNA]</scope>
    <source>
        <strain evidence="2">Ve08.2h10</strain>
    </source>
</reference>
<sequence>MLFVAIDANFCLKHKAVSSNTVDPSQSGKWSYFVEENAYKHHLSICSPDAQEKSTCLGHSAVNLADTEPSHGLAATGVGMVNCLRHNMKLPKAVGDLQKGEK</sequence>
<dbReference type="EMBL" id="KN826557">
    <property type="protein sequence ID" value="KIK78541.1"/>
    <property type="molecule type" value="Genomic_DNA"/>
</dbReference>
<dbReference type="STRING" id="930991.A0A0D0D4J7"/>
<dbReference type="Proteomes" id="UP000054538">
    <property type="component" value="Unassembled WGS sequence"/>
</dbReference>
<dbReference type="Pfam" id="PF18758">
    <property type="entry name" value="KDZ"/>
    <property type="match status" value="1"/>
</dbReference>
<accession>A0A0D0D4J7</accession>
<keyword evidence="2" id="KW-1185">Reference proteome</keyword>
<dbReference type="AlphaFoldDB" id="A0A0D0D4J7"/>
<organism evidence="1 2">
    <name type="scientific">Paxillus rubicundulus Ve08.2h10</name>
    <dbReference type="NCBI Taxonomy" id="930991"/>
    <lineage>
        <taxon>Eukaryota</taxon>
        <taxon>Fungi</taxon>
        <taxon>Dikarya</taxon>
        <taxon>Basidiomycota</taxon>
        <taxon>Agaricomycotina</taxon>
        <taxon>Agaricomycetes</taxon>
        <taxon>Agaricomycetidae</taxon>
        <taxon>Boletales</taxon>
        <taxon>Paxilineae</taxon>
        <taxon>Paxillaceae</taxon>
        <taxon>Paxillus</taxon>
    </lineage>
</organism>
<dbReference type="HOGENOM" id="CLU_003703_4_1_1"/>
<evidence type="ECO:0000313" key="2">
    <source>
        <dbReference type="Proteomes" id="UP000054538"/>
    </source>
</evidence>
<dbReference type="InParanoid" id="A0A0D0D4J7"/>
<name>A0A0D0D4J7_9AGAM</name>
<protein>
    <submittedName>
        <fullName evidence="1">Uncharacterized protein</fullName>
    </submittedName>
</protein>
<dbReference type="OrthoDB" id="3235114at2759"/>